<feature type="region of interest" description="Disordered" evidence="11">
    <location>
        <begin position="42"/>
        <end position="136"/>
    </location>
</feature>
<feature type="compositionally biased region" description="Basic and acidic residues" evidence="11">
    <location>
        <begin position="55"/>
        <end position="128"/>
    </location>
</feature>
<evidence type="ECO:0000256" key="10">
    <source>
        <dbReference type="PROSITE-ProRule" id="PRU00042"/>
    </source>
</evidence>
<dbReference type="PANTHER" id="PTHR24376">
    <property type="entry name" value="ZINC FINGER PROTEIN"/>
    <property type="match status" value="1"/>
</dbReference>
<organism evidence="13 14">
    <name type="scientific">Mytilus coruscus</name>
    <name type="common">Sea mussel</name>
    <dbReference type="NCBI Taxonomy" id="42192"/>
    <lineage>
        <taxon>Eukaryota</taxon>
        <taxon>Metazoa</taxon>
        <taxon>Spiralia</taxon>
        <taxon>Lophotrochozoa</taxon>
        <taxon>Mollusca</taxon>
        <taxon>Bivalvia</taxon>
        <taxon>Autobranchia</taxon>
        <taxon>Pteriomorphia</taxon>
        <taxon>Mytilida</taxon>
        <taxon>Mytiloidea</taxon>
        <taxon>Mytilidae</taxon>
        <taxon>Mytilinae</taxon>
        <taxon>Mytilus</taxon>
    </lineage>
</organism>
<dbReference type="PROSITE" id="PS50157">
    <property type="entry name" value="ZINC_FINGER_C2H2_2"/>
    <property type="match status" value="2"/>
</dbReference>
<evidence type="ECO:0000313" key="14">
    <source>
        <dbReference type="Proteomes" id="UP000507470"/>
    </source>
</evidence>
<gene>
    <name evidence="13" type="ORF">MCOR_34494</name>
</gene>
<evidence type="ECO:0000313" key="13">
    <source>
        <dbReference type="EMBL" id="CAC5400302.1"/>
    </source>
</evidence>
<keyword evidence="4 10" id="KW-0863">Zinc-finger</keyword>
<dbReference type="GO" id="GO:0005634">
    <property type="term" value="C:nucleus"/>
    <property type="evidence" value="ECO:0007669"/>
    <property type="project" value="UniProtKB-SubCell"/>
</dbReference>
<keyword evidence="2" id="KW-0479">Metal-binding</keyword>
<dbReference type="SUPFAM" id="SSF57667">
    <property type="entry name" value="beta-beta-alpha zinc fingers"/>
    <property type="match status" value="2"/>
</dbReference>
<evidence type="ECO:0000256" key="11">
    <source>
        <dbReference type="SAM" id="MobiDB-lite"/>
    </source>
</evidence>
<dbReference type="InterPro" id="IPR013087">
    <property type="entry name" value="Znf_C2H2_type"/>
</dbReference>
<proteinExistence type="predicted"/>
<feature type="domain" description="C2H2-type" evidence="12">
    <location>
        <begin position="24"/>
        <end position="51"/>
    </location>
</feature>
<keyword evidence="6" id="KW-0805">Transcription regulation</keyword>
<evidence type="ECO:0000256" key="2">
    <source>
        <dbReference type="ARBA" id="ARBA00022723"/>
    </source>
</evidence>
<keyword evidence="14" id="KW-1185">Reference proteome</keyword>
<evidence type="ECO:0000256" key="7">
    <source>
        <dbReference type="ARBA" id="ARBA00023125"/>
    </source>
</evidence>
<dbReference type="FunFam" id="3.30.160.60:FF:000446">
    <property type="entry name" value="Zinc finger protein"/>
    <property type="match status" value="1"/>
</dbReference>
<reference evidence="13 14" key="1">
    <citation type="submission" date="2020-06" db="EMBL/GenBank/DDBJ databases">
        <authorList>
            <person name="Li R."/>
            <person name="Bekaert M."/>
        </authorList>
    </citation>
    <scope>NUCLEOTIDE SEQUENCE [LARGE SCALE GENOMIC DNA]</scope>
    <source>
        <strain evidence="14">wild</strain>
    </source>
</reference>
<evidence type="ECO:0000256" key="3">
    <source>
        <dbReference type="ARBA" id="ARBA00022737"/>
    </source>
</evidence>
<accession>A0A6J8CZE8</accession>
<dbReference type="GO" id="GO:0008270">
    <property type="term" value="F:zinc ion binding"/>
    <property type="evidence" value="ECO:0007669"/>
    <property type="project" value="UniProtKB-KW"/>
</dbReference>
<dbReference type="Proteomes" id="UP000507470">
    <property type="component" value="Unassembled WGS sequence"/>
</dbReference>
<dbReference type="PROSITE" id="PS00028">
    <property type="entry name" value="ZINC_FINGER_C2H2_1"/>
    <property type="match status" value="2"/>
</dbReference>
<evidence type="ECO:0000256" key="5">
    <source>
        <dbReference type="ARBA" id="ARBA00022833"/>
    </source>
</evidence>
<evidence type="ECO:0000256" key="8">
    <source>
        <dbReference type="ARBA" id="ARBA00023163"/>
    </source>
</evidence>
<dbReference type="InterPro" id="IPR036236">
    <property type="entry name" value="Znf_C2H2_sf"/>
</dbReference>
<dbReference type="SMART" id="SM00355">
    <property type="entry name" value="ZnF_C2H2"/>
    <property type="match status" value="2"/>
</dbReference>
<dbReference type="FunFam" id="3.30.160.60:FF:000325">
    <property type="entry name" value="ZFP90 zinc finger protein"/>
    <property type="match status" value="1"/>
</dbReference>
<keyword evidence="5" id="KW-0862">Zinc</keyword>
<evidence type="ECO:0000256" key="6">
    <source>
        <dbReference type="ARBA" id="ARBA00023015"/>
    </source>
</evidence>
<name>A0A6J8CZE8_MYTCO</name>
<dbReference type="AlphaFoldDB" id="A0A6J8CZE8"/>
<keyword evidence="9" id="KW-0539">Nucleus</keyword>
<evidence type="ECO:0000259" key="12">
    <source>
        <dbReference type="PROSITE" id="PS50157"/>
    </source>
</evidence>
<evidence type="ECO:0000256" key="4">
    <source>
        <dbReference type="ARBA" id="ARBA00022771"/>
    </source>
</evidence>
<evidence type="ECO:0000256" key="9">
    <source>
        <dbReference type="ARBA" id="ARBA00023242"/>
    </source>
</evidence>
<dbReference type="OrthoDB" id="6129840at2759"/>
<dbReference type="PANTHER" id="PTHR24376:SF235">
    <property type="entry name" value="C2H2-TYPE DOMAIN-CONTAINING PROTEIN"/>
    <property type="match status" value="1"/>
</dbReference>
<dbReference type="Gene3D" id="3.30.160.60">
    <property type="entry name" value="Classic Zinc Finger"/>
    <property type="match status" value="2"/>
</dbReference>
<sequence length="244" mass="28223">MTKNTNLPVSGQEKKCTNGRKILAKCLDCGKWFASKENLKRHMDTHSETKRHKETHSETKRNKGTHSETKGHNKTHSETKRNNDTHSETKRNKDTHSETKRNKDTHSETMKHKDTHSETKTHTDTHSETKRHKDAYSKTKTFSCPICSKMFLYKSSLSNHERIHSKIFQNVMVSDSVDEVTENMTNTILQAAAISIPNKIITVRKNSPAWLKNDIKKIIRKKIEFTERQTNLINNLTGIKCDLE</sequence>
<comment type="subcellular location">
    <subcellularLocation>
        <location evidence="1">Nucleus</location>
    </subcellularLocation>
</comment>
<dbReference type="Pfam" id="PF13894">
    <property type="entry name" value="zf-C2H2_4"/>
    <property type="match status" value="2"/>
</dbReference>
<dbReference type="GO" id="GO:0000978">
    <property type="term" value="F:RNA polymerase II cis-regulatory region sequence-specific DNA binding"/>
    <property type="evidence" value="ECO:0007669"/>
    <property type="project" value="TreeGrafter"/>
</dbReference>
<feature type="domain" description="C2H2-type" evidence="12">
    <location>
        <begin position="142"/>
        <end position="165"/>
    </location>
</feature>
<dbReference type="EMBL" id="CACVKT020006198">
    <property type="protein sequence ID" value="CAC5400302.1"/>
    <property type="molecule type" value="Genomic_DNA"/>
</dbReference>
<keyword evidence="8" id="KW-0804">Transcription</keyword>
<evidence type="ECO:0000256" key="1">
    <source>
        <dbReference type="ARBA" id="ARBA00004123"/>
    </source>
</evidence>
<keyword evidence="7" id="KW-0238">DNA-binding</keyword>
<protein>
    <submittedName>
        <fullName evidence="13">KRAB</fullName>
    </submittedName>
</protein>
<dbReference type="GO" id="GO:0001228">
    <property type="term" value="F:DNA-binding transcription activator activity, RNA polymerase II-specific"/>
    <property type="evidence" value="ECO:0007669"/>
    <property type="project" value="TreeGrafter"/>
</dbReference>
<keyword evidence="3" id="KW-0677">Repeat</keyword>